<evidence type="ECO:0000313" key="4">
    <source>
        <dbReference type="Proteomes" id="UP001157733"/>
    </source>
</evidence>
<evidence type="ECO:0000256" key="1">
    <source>
        <dbReference type="SAM" id="Coils"/>
    </source>
</evidence>
<feature type="transmembrane region" description="Helical" evidence="2">
    <location>
        <begin position="197"/>
        <end position="218"/>
    </location>
</feature>
<dbReference type="GO" id="GO:0003743">
    <property type="term" value="F:translation initiation factor activity"/>
    <property type="evidence" value="ECO:0007669"/>
    <property type="project" value="UniProtKB-KW"/>
</dbReference>
<name>A0ABM9HEW4_9BACT</name>
<dbReference type="EMBL" id="OX336137">
    <property type="protein sequence ID" value="CAI2718775.1"/>
    <property type="molecule type" value="Genomic_DNA"/>
</dbReference>
<keyword evidence="3" id="KW-0396">Initiation factor</keyword>
<evidence type="ECO:0000313" key="3">
    <source>
        <dbReference type="EMBL" id="CAI2718775.1"/>
    </source>
</evidence>
<protein>
    <submittedName>
        <fullName evidence="3">Eukaryotic translation initiation factor 3 110 kDa subunit</fullName>
    </submittedName>
</protein>
<keyword evidence="2" id="KW-0812">Transmembrane</keyword>
<proteinExistence type="predicted"/>
<organism evidence="3 4">
    <name type="scientific">Nitrospina watsonii</name>
    <dbReference type="NCBI Taxonomy" id="1323948"/>
    <lineage>
        <taxon>Bacteria</taxon>
        <taxon>Pseudomonadati</taxon>
        <taxon>Nitrospinota/Tectimicrobiota group</taxon>
        <taxon>Nitrospinota</taxon>
        <taxon>Nitrospinia</taxon>
        <taxon>Nitrospinales</taxon>
        <taxon>Nitrospinaceae</taxon>
        <taxon>Nitrospina</taxon>
    </lineage>
</organism>
<feature type="coiled-coil region" evidence="1">
    <location>
        <begin position="57"/>
        <end position="99"/>
    </location>
</feature>
<sequence>MWVWLRGTAQEFFKILQNKTHLICKSESNHEKAIGMLMSPEEEQKARENLRILSELREKTELLSEHVENRKQGLEEEIEESLHEAIRNARDSLEKISENIEPKLQNTIQERLDVLRQQMDDWKYDAREMVKEEIEKKSGAMNQKLLDALDARLQQKVDATLDAVKTAAQDEMKTELVAQIDTVRKETEAKLASLKTWALAGAGLSAVALLAAAMVWFVR</sequence>
<keyword evidence="4" id="KW-1185">Reference proteome</keyword>
<dbReference type="Proteomes" id="UP001157733">
    <property type="component" value="Chromosome"/>
</dbReference>
<accession>A0ABM9HEW4</accession>
<keyword evidence="3" id="KW-0648">Protein biosynthesis</keyword>
<reference evidence="3 4" key="1">
    <citation type="submission" date="2022-09" db="EMBL/GenBank/DDBJ databases">
        <authorList>
            <person name="Kop L."/>
        </authorList>
    </citation>
    <scope>NUCLEOTIDE SEQUENCE [LARGE SCALE GENOMIC DNA]</scope>
    <source>
        <strain evidence="3 4">347</strain>
    </source>
</reference>
<keyword evidence="2" id="KW-1133">Transmembrane helix</keyword>
<keyword evidence="1" id="KW-0175">Coiled coil</keyword>
<gene>
    <name evidence="3" type="ORF">NSPWAT_1919</name>
</gene>
<keyword evidence="2" id="KW-0472">Membrane</keyword>
<evidence type="ECO:0000256" key="2">
    <source>
        <dbReference type="SAM" id="Phobius"/>
    </source>
</evidence>